<dbReference type="KEGG" id="xbc:ELE36_10675"/>
<name>A0A411HJX4_9GAMM</name>
<dbReference type="InterPro" id="IPR012368">
    <property type="entry name" value="OxRdtase_Mopterin-bd_su_IorB"/>
</dbReference>
<reference evidence="2 3" key="1">
    <citation type="submission" date="2019-01" db="EMBL/GenBank/DDBJ databases">
        <title>Pseudolysobacter antarctica gen. nov., sp. nov., isolated from Fildes Peninsula, Antarctica.</title>
        <authorList>
            <person name="Wei Z."/>
            <person name="Peng F."/>
        </authorList>
    </citation>
    <scope>NUCLEOTIDE SEQUENCE [LARGE SCALE GENOMIC DNA]</scope>
    <source>
        <strain evidence="2 3">AQ6-296</strain>
    </source>
</reference>
<dbReference type="SUPFAM" id="SSF56003">
    <property type="entry name" value="Molybdenum cofactor-binding domain"/>
    <property type="match status" value="2"/>
</dbReference>
<dbReference type="InterPro" id="IPR000674">
    <property type="entry name" value="Ald_Oxase/Xan_DH_a/b"/>
</dbReference>
<dbReference type="AlphaFoldDB" id="A0A411HJX4"/>
<dbReference type="InterPro" id="IPR052516">
    <property type="entry name" value="N-heterocyclic_Hydroxylase"/>
</dbReference>
<dbReference type="PANTHER" id="PTHR47495">
    <property type="entry name" value="ALDEHYDE DEHYDROGENASE"/>
    <property type="match status" value="1"/>
</dbReference>
<dbReference type="Gene3D" id="3.90.1170.50">
    <property type="entry name" value="Aldehyde oxidase/xanthine dehydrogenase, a/b hammerhead"/>
    <property type="match status" value="1"/>
</dbReference>
<dbReference type="Proteomes" id="UP000291562">
    <property type="component" value="Chromosome"/>
</dbReference>
<sequence length="770" mass="81978">MTKLVDIDLAKPQKDIAEDVVQLSRRGFLIGAAGAGFTLAFLRPGAVFADPAAAVADRSFEPTIWYHIDHDGIITVNIMRAEMGQHVGTALARIVADELEVNWDSVRINAVDTDPKWGLMVTGGSWSVWQSFAMLSQAGAAGRTALIEEAAKLLGVSKESCKAQNSVVSSGSKSISYADIVRKGNITRTYSADELKAMPIKKAADRKLIGTAAKAIDIPSKTNGTARYGLDAEVEGMVFARPKLPPTRNGCKVVSIDDSAAKGIKGYIKSIALEDPSDTVPGWVVVFADSFVAADRAADKVKVVWTSGDAAKVSEKDILDHGRKLVDDAKGGSLVVADDGVEQAFAAAKSKLEQIYTTSTVLHFQLEPLNALAFEKNGIWEIHTGNQWQSLILPTLAKALAVGEDKVVMRTYLLGGGFGRRLNGDYAVPAALASKAIGKPVKLVFTRPDDVRFDSPRSASVQKVRMAFGDGGRVIGMEHHASAGWPTQVMIPSFMPKGKNGEPYDPFSISGADHWYSVGAHRVRAISNDLANNTFRPGWLRSVGPGWTNWALESFMDEAAHSAGIDPVKFRLSLLDAKGKNSGDDKSAVGGAARQANVVKRAAEKAGWGGVLPIDTGLGIATSFGQERDMPTWTACVARVKVDRKTGVVKLEKLIVVIDAGTIVHPDGALAQVEGASLWGASMALHEGTEFANGQVKDTNLNTYTPLRMRDVPEMDIEFIASSESPVGLGEPATTVVGPAIGNAIFAAIGARLRHLPIRADAVLKALATV</sequence>
<dbReference type="Pfam" id="PF02738">
    <property type="entry name" value="MoCoBD_1"/>
    <property type="match status" value="1"/>
</dbReference>
<dbReference type="GO" id="GO:0016491">
    <property type="term" value="F:oxidoreductase activity"/>
    <property type="evidence" value="ECO:0007669"/>
    <property type="project" value="InterPro"/>
</dbReference>
<dbReference type="SUPFAM" id="SSF54665">
    <property type="entry name" value="CO dehydrogenase molybdoprotein N-domain-like"/>
    <property type="match status" value="1"/>
</dbReference>
<feature type="domain" description="Aldehyde oxidase/xanthine dehydrogenase a/b hammerhead" evidence="1">
    <location>
        <begin position="223"/>
        <end position="309"/>
    </location>
</feature>
<accession>A0A411HJX4</accession>
<dbReference type="EMBL" id="CP035704">
    <property type="protein sequence ID" value="QBB70781.1"/>
    <property type="molecule type" value="Genomic_DNA"/>
</dbReference>
<dbReference type="OrthoDB" id="6177861at2"/>
<dbReference type="Pfam" id="PF20256">
    <property type="entry name" value="MoCoBD_2"/>
    <property type="match status" value="2"/>
</dbReference>
<dbReference type="PANTHER" id="PTHR47495:SF2">
    <property type="entry name" value="ALDEHYDE DEHYDROGENASE"/>
    <property type="match status" value="1"/>
</dbReference>
<dbReference type="PIRSF" id="PIRSF036389">
    <property type="entry name" value="IOR_B"/>
    <property type="match status" value="1"/>
</dbReference>
<proteinExistence type="predicted"/>
<gene>
    <name evidence="2" type="ORF">ELE36_10675</name>
</gene>
<organism evidence="2 3">
    <name type="scientific">Pseudolysobacter antarcticus</name>
    <dbReference type="NCBI Taxonomy" id="2511995"/>
    <lineage>
        <taxon>Bacteria</taxon>
        <taxon>Pseudomonadati</taxon>
        <taxon>Pseudomonadota</taxon>
        <taxon>Gammaproteobacteria</taxon>
        <taxon>Lysobacterales</taxon>
        <taxon>Rhodanobacteraceae</taxon>
        <taxon>Pseudolysobacter</taxon>
    </lineage>
</organism>
<dbReference type="InterPro" id="IPR037165">
    <property type="entry name" value="AldOxase/xan_DH_Mopterin-bd_sf"/>
</dbReference>
<protein>
    <submittedName>
        <fullName evidence="2">Xanthine dehydrogenase family protein molybdopterin-binding subunit</fullName>
    </submittedName>
</protein>
<dbReference type="SMART" id="SM01008">
    <property type="entry name" value="Ald_Xan_dh_C"/>
    <property type="match status" value="1"/>
</dbReference>
<dbReference type="InterPro" id="IPR046867">
    <property type="entry name" value="AldOxase/xan_DH_MoCoBD2"/>
</dbReference>
<dbReference type="InterPro" id="IPR006311">
    <property type="entry name" value="TAT_signal"/>
</dbReference>
<dbReference type="Gene3D" id="3.30.365.10">
    <property type="entry name" value="Aldehyde oxidase/xanthine dehydrogenase, molybdopterin binding domain"/>
    <property type="match status" value="4"/>
</dbReference>
<keyword evidence="3" id="KW-1185">Reference proteome</keyword>
<dbReference type="RefSeq" id="WP_129833144.1">
    <property type="nucleotide sequence ID" value="NZ_CP035704.1"/>
</dbReference>
<evidence type="ECO:0000259" key="1">
    <source>
        <dbReference type="SMART" id="SM01008"/>
    </source>
</evidence>
<evidence type="ECO:0000313" key="2">
    <source>
        <dbReference type="EMBL" id="QBB70781.1"/>
    </source>
</evidence>
<evidence type="ECO:0000313" key="3">
    <source>
        <dbReference type="Proteomes" id="UP000291562"/>
    </source>
</evidence>
<dbReference type="InterPro" id="IPR036856">
    <property type="entry name" value="Ald_Oxase/Xan_DH_a/b_sf"/>
</dbReference>
<dbReference type="PROSITE" id="PS51318">
    <property type="entry name" value="TAT"/>
    <property type="match status" value="1"/>
</dbReference>
<dbReference type="InterPro" id="IPR008274">
    <property type="entry name" value="AldOxase/xan_DH_MoCoBD1"/>
</dbReference>